<gene>
    <name evidence="2" type="ORF">HPP92_011872</name>
</gene>
<proteinExistence type="predicted"/>
<feature type="compositionally biased region" description="Polar residues" evidence="1">
    <location>
        <begin position="1"/>
        <end position="14"/>
    </location>
</feature>
<comment type="caution">
    <text evidence="2">The sequence shown here is derived from an EMBL/GenBank/DDBJ whole genome shotgun (WGS) entry which is preliminary data.</text>
</comment>
<dbReference type="AlphaFoldDB" id="A0A835V3X3"/>
<reference evidence="2 3" key="1">
    <citation type="journal article" date="2020" name="Nat. Food">
        <title>A phased Vanilla planifolia genome enables genetic improvement of flavour and production.</title>
        <authorList>
            <person name="Hasing T."/>
            <person name="Tang H."/>
            <person name="Brym M."/>
            <person name="Khazi F."/>
            <person name="Huang T."/>
            <person name="Chambers A.H."/>
        </authorList>
    </citation>
    <scope>NUCLEOTIDE SEQUENCE [LARGE SCALE GENOMIC DNA]</scope>
    <source>
        <tissue evidence="2">Leaf</tissue>
    </source>
</reference>
<evidence type="ECO:0000313" key="3">
    <source>
        <dbReference type="Proteomes" id="UP000639772"/>
    </source>
</evidence>
<feature type="region of interest" description="Disordered" evidence="1">
    <location>
        <begin position="1"/>
        <end position="21"/>
    </location>
</feature>
<accession>A0A835V3X3</accession>
<evidence type="ECO:0000313" key="2">
    <source>
        <dbReference type="EMBL" id="KAG0483788.1"/>
    </source>
</evidence>
<evidence type="ECO:0000256" key="1">
    <source>
        <dbReference type="SAM" id="MobiDB-lite"/>
    </source>
</evidence>
<dbReference type="EMBL" id="JADCNM010000005">
    <property type="protein sequence ID" value="KAG0483788.1"/>
    <property type="molecule type" value="Genomic_DNA"/>
</dbReference>
<dbReference type="Proteomes" id="UP000639772">
    <property type="component" value="Unassembled WGS sequence"/>
</dbReference>
<name>A0A835V3X3_VANPL</name>
<sequence length="130" mass="14562">MGALTARNSFSGNQEEGLVPKPTPIEFDLKYAVISTTRKTAKGKQRSMNKVMAAAALKGPTTDQHQWTLSRQGQQKEMAQRLWEASKNNATRSTLKPLADLSLQLFTMFYLPGKAEMVIKMSSHEQTFQQ</sequence>
<organism evidence="2 3">
    <name type="scientific">Vanilla planifolia</name>
    <name type="common">Vanilla</name>
    <dbReference type="NCBI Taxonomy" id="51239"/>
    <lineage>
        <taxon>Eukaryota</taxon>
        <taxon>Viridiplantae</taxon>
        <taxon>Streptophyta</taxon>
        <taxon>Embryophyta</taxon>
        <taxon>Tracheophyta</taxon>
        <taxon>Spermatophyta</taxon>
        <taxon>Magnoliopsida</taxon>
        <taxon>Liliopsida</taxon>
        <taxon>Asparagales</taxon>
        <taxon>Orchidaceae</taxon>
        <taxon>Vanilloideae</taxon>
        <taxon>Vanilleae</taxon>
        <taxon>Vanilla</taxon>
    </lineage>
</organism>
<protein>
    <submittedName>
        <fullName evidence="2">Uncharacterized protein</fullName>
    </submittedName>
</protein>